<dbReference type="EMBL" id="JBHDLJ010000013">
    <property type="protein sequence ID" value="MFB0835710.1"/>
    <property type="molecule type" value="Genomic_DNA"/>
</dbReference>
<keyword evidence="2" id="KW-1185">Reference proteome</keyword>
<comment type="caution">
    <text evidence="1">The sequence shown here is derived from an EMBL/GenBank/DDBJ whole genome shotgun (WGS) entry which is preliminary data.</text>
</comment>
<dbReference type="Proteomes" id="UP001575652">
    <property type="component" value="Unassembled WGS sequence"/>
</dbReference>
<reference evidence="1 2" key="1">
    <citation type="submission" date="2024-09" db="EMBL/GenBank/DDBJ databases">
        <authorList>
            <person name="Salinas-Garcia M.A."/>
            <person name="Prieme A."/>
        </authorList>
    </citation>
    <scope>NUCLEOTIDE SEQUENCE [LARGE SCALE GENOMIC DNA]</scope>
    <source>
        <strain evidence="1 2">DSM 21081</strain>
    </source>
</reference>
<evidence type="ECO:0000313" key="2">
    <source>
        <dbReference type="Proteomes" id="UP001575652"/>
    </source>
</evidence>
<evidence type="ECO:0000313" key="1">
    <source>
        <dbReference type="EMBL" id="MFB0835710.1"/>
    </source>
</evidence>
<accession>A0ABV4UPX6</accession>
<name>A0ABV4UPX6_9MICC</name>
<proteinExistence type="predicted"/>
<evidence type="ECO:0008006" key="3">
    <source>
        <dbReference type="Google" id="ProtNLM"/>
    </source>
</evidence>
<organism evidence="1 2">
    <name type="scientific">Arthrobacter halodurans</name>
    <dbReference type="NCBI Taxonomy" id="516699"/>
    <lineage>
        <taxon>Bacteria</taxon>
        <taxon>Bacillati</taxon>
        <taxon>Actinomycetota</taxon>
        <taxon>Actinomycetes</taxon>
        <taxon>Micrococcales</taxon>
        <taxon>Micrococcaceae</taxon>
        <taxon>Arthrobacter</taxon>
    </lineage>
</organism>
<dbReference type="RefSeq" id="WP_373972886.1">
    <property type="nucleotide sequence ID" value="NZ_JBHDLJ010000013.1"/>
</dbReference>
<sequence>MDENFAIQVSSHLKNMLPSHQFLTTNELGLEGEKDLQLFPKLKNLEIDAIVTHDLRHMEDADETMSLFENNMHWIGMKQTRQGTAGVTAIALQSAALLSALPMILGDWRTEPTMYKVIGIQRAPQDRFRARALSDVVRTHALRRART</sequence>
<gene>
    <name evidence="1" type="ORF">ACETWP_14050</name>
</gene>
<protein>
    <recommendedName>
        <fullName evidence="3">LysR substrate binding domain-containing protein</fullName>
    </recommendedName>
</protein>